<dbReference type="InterPro" id="IPR044828">
    <property type="entry name" value="TSJT1-like"/>
</dbReference>
<gene>
    <name evidence="2" type="ORF">BOLC1T04865H</name>
</gene>
<dbReference type="InterPro" id="IPR024286">
    <property type="entry name" value="DUF3700"/>
</dbReference>
<organism evidence="2">
    <name type="scientific">Brassica oleracea</name>
    <name type="common">Wild cabbage</name>
    <dbReference type="NCBI Taxonomy" id="3712"/>
    <lineage>
        <taxon>Eukaryota</taxon>
        <taxon>Viridiplantae</taxon>
        <taxon>Streptophyta</taxon>
        <taxon>Embryophyta</taxon>
        <taxon>Tracheophyta</taxon>
        <taxon>Spermatophyta</taxon>
        <taxon>Magnoliopsida</taxon>
        <taxon>eudicotyledons</taxon>
        <taxon>Gunneridae</taxon>
        <taxon>Pentapetalae</taxon>
        <taxon>rosids</taxon>
        <taxon>malvids</taxon>
        <taxon>Brassicales</taxon>
        <taxon>Brassicaceae</taxon>
        <taxon>Brassiceae</taxon>
        <taxon>Brassica</taxon>
    </lineage>
</organism>
<sequence>MLAIFQKAFAHPPEKLNSPASHFSGKTPKLPGETLSDFLSLHKDTAFSMNFGAAAVLAYSRPNNSLRQRLFCGIDGVYCMFLGTLSNLCTLNRQYGLMGKNTSEAMFVIEAYRTLRDLGPYPAYQFLRGLKGSFAFFCVRYSNLLCFLSFEL</sequence>
<reference evidence="2" key="1">
    <citation type="submission" date="2018-11" db="EMBL/GenBank/DDBJ databases">
        <authorList>
            <consortium name="Genoscope - CEA"/>
            <person name="William W."/>
        </authorList>
    </citation>
    <scope>NUCLEOTIDE SEQUENCE</scope>
</reference>
<dbReference type="Pfam" id="PF12481">
    <property type="entry name" value="DUF3700"/>
    <property type="match status" value="1"/>
</dbReference>
<protein>
    <recommendedName>
        <fullName evidence="1">DUF3700 domain-containing protein</fullName>
    </recommendedName>
</protein>
<name>A0A3P6FVD7_BRAOL</name>
<proteinExistence type="predicted"/>
<dbReference type="PANTHER" id="PTHR45952">
    <property type="entry name" value="ALUMINUM INDUCED PROTEIN WITH YGL AND LRDR MOTIFS"/>
    <property type="match status" value="1"/>
</dbReference>
<dbReference type="PANTHER" id="PTHR45952:SF16">
    <property type="entry name" value="DUF3700 DOMAIN-CONTAINING PROTEIN"/>
    <property type="match status" value="1"/>
</dbReference>
<evidence type="ECO:0000259" key="1">
    <source>
        <dbReference type="SMART" id="SM01172"/>
    </source>
</evidence>
<dbReference type="EMBL" id="LR031878">
    <property type="protein sequence ID" value="VDD52476.1"/>
    <property type="molecule type" value="Genomic_DNA"/>
</dbReference>
<feature type="domain" description="DUF3700" evidence="1">
    <location>
        <begin position="2"/>
        <end position="152"/>
    </location>
</feature>
<accession>A0A3P6FVD7</accession>
<dbReference type="AlphaFoldDB" id="A0A3P6FVD7"/>
<dbReference type="SMART" id="SM01172">
    <property type="entry name" value="DUF3700"/>
    <property type="match status" value="1"/>
</dbReference>
<evidence type="ECO:0000313" key="2">
    <source>
        <dbReference type="EMBL" id="VDD52476.1"/>
    </source>
</evidence>